<feature type="compositionally biased region" description="Polar residues" evidence="2">
    <location>
        <begin position="410"/>
        <end position="424"/>
    </location>
</feature>
<dbReference type="EMBL" id="JADGJQ010000092">
    <property type="protein sequence ID" value="KAJ3170858.1"/>
    <property type="molecule type" value="Genomic_DNA"/>
</dbReference>
<dbReference type="AlphaFoldDB" id="A0AAD5XM08"/>
<comment type="caution">
    <text evidence="3">The sequence shown here is derived from an EMBL/GenBank/DDBJ whole genome shotgun (WGS) entry which is preliminary data.</text>
</comment>
<reference evidence="3" key="1">
    <citation type="submission" date="2020-05" db="EMBL/GenBank/DDBJ databases">
        <title>Phylogenomic resolution of chytrid fungi.</title>
        <authorList>
            <person name="Stajich J.E."/>
            <person name="Amses K."/>
            <person name="Simmons R."/>
            <person name="Seto K."/>
            <person name="Myers J."/>
            <person name="Bonds A."/>
            <person name="Quandt C.A."/>
            <person name="Barry K."/>
            <person name="Liu P."/>
            <person name="Grigoriev I."/>
            <person name="Longcore J.E."/>
            <person name="James T.Y."/>
        </authorList>
    </citation>
    <scope>NUCLEOTIDE SEQUENCE</scope>
    <source>
        <strain evidence="3">JEL0379</strain>
    </source>
</reference>
<feature type="region of interest" description="Disordered" evidence="2">
    <location>
        <begin position="366"/>
        <end position="597"/>
    </location>
</feature>
<feature type="region of interest" description="Disordered" evidence="2">
    <location>
        <begin position="277"/>
        <end position="301"/>
    </location>
</feature>
<name>A0AAD5XM08_9FUNG</name>
<keyword evidence="4" id="KW-1185">Reference proteome</keyword>
<proteinExistence type="predicted"/>
<evidence type="ECO:0000313" key="3">
    <source>
        <dbReference type="EMBL" id="KAJ3170858.1"/>
    </source>
</evidence>
<sequence length="767" mass="82560">MPASPEVAPATAAAKLSFSPVSAPRPSHLSLHLTAEQIPDDLRGFLANPLFDATLTAGSVDKADAVSRTTAALKQVQAVWQVGTLEWSELAAVLHCLGFPMHKEDSPNAIAASFPQSEIPTTLSTAVVATGPSPLPPISLPEIAQHAHRSTRRLSELLFSLLYVRGRALSTAYRAKVSAHQSEATQVSQLKAEIERLKRKLIDRSSKADDDRRRRVLAENALSDLTAERVMDGSGDHSRRRCFVGSKSFDIQRAPRGAIADSTTTPRTSVEAVGAAVGAEPQTQAPHEAARRPPLPQPRATTLATRRSIFRKSWDHDTALKMHNQLHKKSLEIAPLGPVLGDLAFPAAATSRQTANVHGLGNSALDGAKPSASSAGSTATITASSSAGSDSCKTTSSSGSPSADRSTSGRSNSAAQTKAQSGRVFSSIFESKKPPVPQASGPQDQPALKKPQATEQQQRPGLGRRLSRLFGFSKRKPSLQSLTDKPPAGPPLDARSRPVILAPANSEPAAKPDLRRPSPVHHHTAPGRVLRDSAGLRPPVPEARKSARGPSTDRRGDTPSSSASPEAGNGTHQHPTAPVVRNQRSRPKLTSDDMPLQVIRDRHLKSLRRRTYHGQIAFMSFSPPVMRPADGTPAQPPSPKRAPHQYEPQYHHHHQPTSSHPRSRNTSGGSGGRVHGRSSPPRRGIPYPLQQQEQQIRRHSWGPNLLYPRHFTPPPPQLATHQLQPQQQHVPHPHQYAPYAGGPHQPLPAPTPLVAFPGDEGTYRPQQ</sequence>
<feature type="compositionally biased region" description="Low complexity" evidence="2">
    <location>
        <begin position="367"/>
        <end position="409"/>
    </location>
</feature>
<organism evidence="3 4">
    <name type="scientific">Geranomyces variabilis</name>
    <dbReference type="NCBI Taxonomy" id="109894"/>
    <lineage>
        <taxon>Eukaryota</taxon>
        <taxon>Fungi</taxon>
        <taxon>Fungi incertae sedis</taxon>
        <taxon>Chytridiomycota</taxon>
        <taxon>Chytridiomycota incertae sedis</taxon>
        <taxon>Chytridiomycetes</taxon>
        <taxon>Spizellomycetales</taxon>
        <taxon>Powellomycetaceae</taxon>
        <taxon>Geranomyces</taxon>
    </lineage>
</organism>
<evidence type="ECO:0000256" key="2">
    <source>
        <dbReference type="SAM" id="MobiDB-lite"/>
    </source>
</evidence>
<evidence type="ECO:0000256" key="1">
    <source>
        <dbReference type="SAM" id="Coils"/>
    </source>
</evidence>
<accession>A0AAD5XM08</accession>
<gene>
    <name evidence="3" type="ORF">HDU87_008686</name>
</gene>
<dbReference type="Proteomes" id="UP001212152">
    <property type="component" value="Unassembled WGS sequence"/>
</dbReference>
<feature type="compositionally biased region" description="Low complexity" evidence="2">
    <location>
        <begin position="718"/>
        <end position="739"/>
    </location>
</feature>
<evidence type="ECO:0000313" key="4">
    <source>
        <dbReference type="Proteomes" id="UP001212152"/>
    </source>
</evidence>
<keyword evidence="1" id="KW-0175">Coiled coil</keyword>
<feature type="compositionally biased region" description="Polar residues" evidence="2">
    <location>
        <begin position="558"/>
        <end position="574"/>
    </location>
</feature>
<feature type="region of interest" description="Disordered" evidence="2">
    <location>
        <begin position="622"/>
        <end position="767"/>
    </location>
</feature>
<protein>
    <submittedName>
        <fullName evidence="3">Uncharacterized protein</fullName>
    </submittedName>
</protein>
<feature type="coiled-coil region" evidence="1">
    <location>
        <begin position="180"/>
        <end position="207"/>
    </location>
</feature>